<evidence type="ECO:0000313" key="2">
    <source>
        <dbReference type="Proteomes" id="UP000324222"/>
    </source>
</evidence>
<sequence length="107" mass="11909">MLLRDSVQSVSDKIAAAWRPVEMKTDLQHLSHTTVVPTRPFECRLMRRSVESSQVVTFIESRIWGTTLAHSAVQDASSRRRVIKSQGKEKINQRFGSSQIAGIGGTA</sequence>
<keyword evidence="2" id="KW-1185">Reference proteome</keyword>
<evidence type="ECO:0000313" key="1">
    <source>
        <dbReference type="EMBL" id="MPC49306.1"/>
    </source>
</evidence>
<dbReference type="AlphaFoldDB" id="A0A5B7FUS4"/>
<protein>
    <submittedName>
        <fullName evidence="1">Uncharacterized protein</fullName>
    </submittedName>
</protein>
<accession>A0A5B7FUS4</accession>
<dbReference type="EMBL" id="VSRR010008788">
    <property type="protein sequence ID" value="MPC49306.1"/>
    <property type="molecule type" value="Genomic_DNA"/>
</dbReference>
<proteinExistence type="predicted"/>
<organism evidence="1 2">
    <name type="scientific">Portunus trituberculatus</name>
    <name type="common">Swimming crab</name>
    <name type="synonym">Neptunus trituberculatus</name>
    <dbReference type="NCBI Taxonomy" id="210409"/>
    <lineage>
        <taxon>Eukaryota</taxon>
        <taxon>Metazoa</taxon>
        <taxon>Ecdysozoa</taxon>
        <taxon>Arthropoda</taxon>
        <taxon>Crustacea</taxon>
        <taxon>Multicrustacea</taxon>
        <taxon>Malacostraca</taxon>
        <taxon>Eumalacostraca</taxon>
        <taxon>Eucarida</taxon>
        <taxon>Decapoda</taxon>
        <taxon>Pleocyemata</taxon>
        <taxon>Brachyura</taxon>
        <taxon>Eubrachyura</taxon>
        <taxon>Portunoidea</taxon>
        <taxon>Portunidae</taxon>
        <taxon>Portuninae</taxon>
        <taxon>Portunus</taxon>
    </lineage>
</organism>
<gene>
    <name evidence="1" type="ORF">E2C01_043104</name>
</gene>
<dbReference type="Proteomes" id="UP000324222">
    <property type="component" value="Unassembled WGS sequence"/>
</dbReference>
<comment type="caution">
    <text evidence="1">The sequence shown here is derived from an EMBL/GenBank/DDBJ whole genome shotgun (WGS) entry which is preliminary data.</text>
</comment>
<reference evidence="1 2" key="1">
    <citation type="submission" date="2019-05" db="EMBL/GenBank/DDBJ databases">
        <title>Another draft genome of Portunus trituberculatus and its Hox gene families provides insights of decapod evolution.</title>
        <authorList>
            <person name="Jeong J.-H."/>
            <person name="Song I."/>
            <person name="Kim S."/>
            <person name="Choi T."/>
            <person name="Kim D."/>
            <person name="Ryu S."/>
            <person name="Kim W."/>
        </authorList>
    </citation>
    <scope>NUCLEOTIDE SEQUENCE [LARGE SCALE GENOMIC DNA]</scope>
    <source>
        <tissue evidence="1">Muscle</tissue>
    </source>
</reference>
<name>A0A5B7FUS4_PORTR</name>